<protein>
    <submittedName>
        <fullName evidence="2">Uncharacterized protein</fullName>
    </submittedName>
</protein>
<comment type="caution">
    <text evidence="2">The sequence shown here is derived from an EMBL/GenBank/DDBJ whole genome shotgun (WGS) entry which is preliminary data.</text>
</comment>
<evidence type="ECO:0000313" key="3">
    <source>
        <dbReference type="Proteomes" id="UP001147752"/>
    </source>
</evidence>
<reference evidence="2" key="1">
    <citation type="submission" date="2022-12" db="EMBL/GenBank/DDBJ databases">
        <authorList>
            <person name="Petersen C."/>
        </authorList>
    </citation>
    <scope>NUCLEOTIDE SEQUENCE</scope>
    <source>
        <strain evidence="2">IBT 3081</strain>
    </source>
</reference>
<proteinExistence type="predicted"/>
<feature type="compositionally biased region" description="Polar residues" evidence="1">
    <location>
        <begin position="88"/>
        <end position="103"/>
    </location>
</feature>
<dbReference type="Proteomes" id="UP001147752">
    <property type="component" value="Unassembled WGS sequence"/>
</dbReference>
<dbReference type="RefSeq" id="XP_056574543.1">
    <property type="nucleotide sequence ID" value="XM_056728728.1"/>
</dbReference>
<evidence type="ECO:0000256" key="1">
    <source>
        <dbReference type="SAM" id="MobiDB-lite"/>
    </source>
</evidence>
<gene>
    <name evidence="2" type="ORF">N7517_011005</name>
</gene>
<reference evidence="2" key="2">
    <citation type="journal article" date="2023" name="IMA Fungus">
        <title>Comparative genomic study of the Penicillium genus elucidates a diverse pangenome and 15 lateral gene transfer events.</title>
        <authorList>
            <person name="Petersen C."/>
            <person name="Sorensen T."/>
            <person name="Nielsen M.R."/>
            <person name="Sondergaard T.E."/>
            <person name="Sorensen J.L."/>
            <person name="Fitzpatrick D.A."/>
            <person name="Frisvad J.C."/>
            <person name="Nielsen K.L."/>
        </authorList>
    </citation>
    <scope>NUCLEOTIDE SEQUENCE</scope>
    <source>
        <strain evidence="2">IBT 3081</strain>
    </source>
</reference>
<dbReference type="EMBL" id="JAPZBT010000006">
    <property type="protein sequence ID" value="KAJ5356396.1"/>
    <property type="molecule type" value="Genomic_DNA"/>
</dbReference>
<organism evidence="2 3">
    <name type="scientific">Penicillium concentricum</name>
    <dbReference type="NCBI Taxonomy" id="293559"/>
    <lineage>
        <taxon>Eukaryota</taxon>
        <taxon>Fungi</taxon>
        <taxon>Dikarya</taxon>
        <taxon>Ascomycota</taxon>
        <taxon>Pezizomycotina</taxon>
        <taxon>Eurotiomycetes</taxon>
        <taxon>Eurotiomycetidae</taxon>
        <taxon>Eurotiales</taxon>
        <taxon>Aspergillaceae</taxon>
        <taxon>Penicillium</taxon>
    </lineage>
</organism>
<sequence>MRRIDGAWSCQIAQVMVEVRFARVRQPGPQVVDSMTKGNTPLRRNGGSEGSYNEEHTYDQKACQGLYEAEQGENGNEGVESCAVASSGSAKATCSSRDLTQASADAIPY</sequence>
<dbReference type="AlphaFoldDB" id="A0A9W9UVL2"/>
<dbReference type="GeneID" id="81467911"/>
<name>A0A9W9UVL2_9EURO</name>
<feature type="region of interest" description="Disordered" evidence="1">
    <location>
        <begin position="88"/>
        <end position="109"/>
    </location>
</feature>
<accession>A0A9W9UVL2</accession>
<keyword evidence="3" id="KW-1185">Reference proteome</keyword>
<feature type="region of interest" description="Disordered" evidence="1">
    <location>
        <begin position="30"/>
        <end position="56"/>
    </location>
</feature>
<evidence type="ECO:0000313" key="2">
    <source>
        <dbReference type="EMBL" id="KAJ5356396.1"/>
    </source>
</evidence>